<evidence type="ECO:0000256" key="7">
    <source>
        <dbReference type="ARBA" id="ARBA00022989"/>
    </source>
</evidence>
<keyword evidence="9 10" id="KW-0472">Membrane</keyword>
<keyword evidence="8" id="KW-0406">Ion transport</keyword>
<dbReference type="AlphaFoldDB" id="A0A0U9HND2"/>
<dbReference type="NCBIfam" id="TIGR00933">
    <property type="entry name" value="2a38"/>
    <property type="match status" value="1"/>
</dbReference>
<sequence>MAVGFALLILTGAVLLTLPISASDGKSVGFLDALFTSTSAVCVTGLVVVDTGTRYSLFGQIVIMCLIQMGGLGIMTMTTTVFLLLGKKITLRERMVMQEALNQSTLSGLVKLSRNILITTLIFEGTGAALLALRFSQIYGPTRGIYYGIFHAVSAFNNAGFDVIGNFKSLTQFAEDPLINCVIMGLIIFGGLGFSVIQDIIARKKFKHFSLHSKVVIVTTLLLLVSGFLAFYAIERSNPYTLGGLSRKGKILAAAFQSVTPRTAGFNTISITDLKMPSKYLTILLMYIGASPASTGGGIKTSTFAVIIMMIYTILVSKEDVEISGRRIPYDNIFKAAVIGVIALLLIFTSSFILTITENTDFMSILFETTSAFGTVGLSLGLTPNLTDIGKVVIILTMFAGRVGPLTLAMALGGRTNKAMIRFPEERVLVG</sequence>
<feature type="transmembrane region" description="Helical" evidence="10">
    <location>
        <begin position="336"/>
        <end position="356"/>
    </location>
</feature>
<comment type="subcellular location">
    <subcellularLocation>
        <location evidence="1">Cell membrane</location>
        <topology evidence="1">Multi-pass membrane protein</topology>
    </subcellularLocation>
</comment>
<dbReference type="PANTHER" id="PTHR32024:SF1">
    <property type="entry name" value="KTR SYSTEM POTASSIUM UPTAKE PROTEIN B"/>
    <property type="match status" value="1"/>
</dbReference>
<feature type="transmembrane region" description="Helical" evidence="10">
    <location>
        <begin position="392"/>
        <end position="412"/>
    </location>
</feature>
<name>A0A0U9HND2_9FIRM</name>
<dbReference type="GO" id="GO:0005886">
    <property type="term" value="C:plasma membrane"/>
    <property type="evidence" value="ECO:0007669"/>
    <property type="project" value="UniProtKB-SubCell"/>
</dbReference>
<feature type="transmembrane region" description="Helical" evidence="10">
    <location>
        <begin position="145"/>
        <end position="165"/>
    </location>
</feature>
<reference evidence="11" key="1">
    <citation type="journal article" date="2016" name="Genome Announc.">
        <title>Draft Genome Sequence of the Syntrophic Lactate-Degrading Bacterium Tepidanaerobacter syntrophicus JLT.</title>
        <authorList>
            <person name="Matsuura N."/>
            <person name="Ohashi A."/>
            <person name="Tourlousse D.M."/>
            <person name="Sekiguchi Y."/>
        </authorList>
    </citation>
    <scope>NUCLEOTIDE SEQUENCE [LARGE SCALE GENOMIC DNA]</scope>
    <source>
        <strain evidence="11">JL</strain>
    </source>
</reference>
<evidence type="ECO:0000256" key="6">
    <source>
        <dbReference type="ARBA" id="ARBA00022958"/>
    </source>
</evidence>
<evidence type="ECO:0000256" key="10">
    <source>
        <dbReference type="SAM" id="Phobius"/>
    </source>
</evidence>
<organism evidence="11">
    <name type="scientific">Tepidanaerobacter syntrophicus</name>
    <dbReference type="NCBI Taxonomy" id="224999"/>
    <lineage>
        <taxon>Bacteria</taxon>
        <taxon>Bacillati</taxon>
        <taxon>Bacillota</taxon>
        <taxon>Clostridia</taxon>
        <taxon>Thermosediminibacterales</taxon>
        <taxon>Tepidanaerobacteraceae</taxon>
        <taxon>Tepidanaerobacter</taxon>
    </lineage>
</organism>
<keyword evidence="5 10" id="KW-0812">Transmembrane</keyword>
<dbReference type="EMBL" id="DF976999">
    <property type="protein sequence ID" value="GAQ24487.1"/>
    <property type="molecule type" value="Genomic_DNA"/>
</dbReference>
<evidence type="ECO:0000256" key="1">
    <source>
        <dbReference type="ARBA" id="ARBA00004651"/>
    </source>
</evidence>
<evidence type="ECO:0000256" key="8">
    <source>
        <dbReference type="ARBA" id="ARBA00023065"/>
    </source>
</evidence>
<feature type="transmembrane region" description="Helical" evidence="10">
    <location>
        <begin position="284"/>
        <end position="315"/>
    </location>
</feature>
<feature type="transmembrane region" description="Helical" evidence="10">
    <location>
        <begin position="215"/>
        <end position="234"/>
    </location>
</feature>
<proteinExistence type="predicted"/>
<protein>
    <submittedName>
        <fullName evidence="11">Trk system potassium uptake protein TrkH</fullName>
    </submittedName>
</protein>
<feature type="transmembrane region" description="Helical" evidence="10">
    <location>
        <begin position="177"/>
        <end position="194"/>
    </location>
</feature>
<feature type="transmembrane region" description="Helical" evidence="10">
    <location>
        <begin position="61"/>
        <end position="85"/>
    </location>
</feature>
<evidence type="ECO:0000313" key="12">
    <source>
        <dbReference type="Proteomes" id="UP000062160"/>
    </source>
</evidence>
<dbReference type="InterPro" id="IPR004772">
    <property type="entry name" value="TrkH"/>
</dbReference>
<keyword evidence="4" id="KW-0633">Potassium transport</keyword>
<keyword evidence="7 10" id="KW-1133">Transmembrane helix</keyword>
<feature type="transmembrane region" description="Helical" evidence="10">
    <location>
        <begin position="32"/>
        <end position="49"/>
    </location>
</feature>
<evidence type="ECO:0000313" key="11">
    <source>
        <dbReference type="EMBL" id="GAQ24487.1"/>
    </source>
</evidence>
<evidence type="ECO:0000256" key="5">
    <source>
        <dbReference type="ARBA" id="ARBA00022692"/>
    </source>
</evidence>
<keyword evidence="2" id="KW-0813">Transport</keyword>
<gene>
    <name evidence="11" type="ORF">TSYNT_5317</name>
</gene>
<dbReference type="STRING" id="224999.GCA_001485475_00469"/>
<dbReference type="Proteomes" id="UP000062160">
    <property type="component" value="Unassembled WGS sequence"/>
</dbReference>
<keyword evidence="3" id="KW-1003">Cell membrane</keyword>
<evidence type="ECO:0000256" key="9">
    <source>
        <dbReference type="ARBA" id="ARBA00023136"/>
    </source>
</evidence>
<evidence type="ECO:0000256" key="3">
    <source>
        <dbReference type="ARBA" id="ARBA00022475"/>
    </source>
</evidence>
<evidence type="ECO:0000256" key="2">
    <source>
        <dbReference type="ARBA" id="ARBA00022448"/>
    </source>
</evidence>
<dbReference type="InterPro" id="IPR003445">
    <property type="entry name" value="Cat_transpt"/>
</dbReference>
<dbReference type="GO" id="GO:0015379">
    <property type="term" value="F:potassium:chloride symporter activity"/>
    <property type="evidence" value="ECO:0007669"/>
    <property type="project" value="InterPro"/>
</dbReference>
<accession>A0A0U9HND2</accession>
<keyword evidence="12" id="KW-1185">Reference proteome</keyword>
<dbReference type="PANTHER" id="PTHR32024">
    <property type="entry name" value="TRK SYSTEM POTASSIUM UPTAKE PROTEIN TRKG-RELATED"/>
    <property type="match status" value="1"/>
</dbReference>
<evidence type="ECO:0000256" key="4">
    <source>
        <dbReference type="ARBA" id="ARBA00022538"/>
    </source>
</evidence>
<keyword evidence="6" id="KW-0630">Potassium</keyword>
<dbReference type="Pfam" id="PF02386">
    <property type="entry name" value="TrkH"/>
    <property type="match status" value="1"/>
</dbReference>
<feature type="transmembrane region" description="Helical" evidence="10">
    <location>
        <begin position="116"/>
        <end position="133"/>
    </location>
</feature>